<dbReference type="SUPFAM" id="SSF46785">
    <property type="entry name" value="Winged helix' DNA-binding domain"/>
    <property type="match status" value="1"/>
</dbReference>
<dbReference type="InterPro" id="IPR036390">
    <property type="entry name" value="WH_DNA-bd_sf"/>
</dbReference>
<dbReference type="GO" id="GO:0005634">
    <property type="term" value="C:nucleus"/>
    <property type="evidence" value="ECO:0007669"/>
    <property type="project" value="UniProtKB-SubCell"/>
</dbReference>
<dbReference type="Pfam" id="PF16159">
    <property type="entry name" value="FOXP-CC"/>
    <property type="match status" value="1"/>
</dbReference>
<keyword evidence="8" id="KW-0804">Transcription</keyword>
<dbReference type="PANTHER" id="PTHR45796">
    <property type="entry name" value="FORKHEAD BOX P, ISOFORM C"/>
    <property type="match status" value="1"/>
</dbReference>
<keyword evidence="2" id="KW-0678">Repressor</keyword>
<name>A0AAE1B8Q9_9GAST</name>
<keyword evidence="14" id="KW-1185">Reference proteome</keyword>
<feature type="domain" description="Fork-head" evidence="12">
    <location>
        <begin position="531"/>
        <end position="604"/>
    </location>
</feature>
<evidence type="ECO:0000256" key="1">
    <source>
        <dbReference type="ARBA" id="ARBA00004123"/>
    </source>
</evidence>
<feature type="region of interest" description="Disordered" evidence="11">
    <location>
        <begin position="440"/>
        <end position="509"/>
    </location>
</feature>
<keyword evidence="9 10" id="KW-0539">Nucleus</keyword>
<keyword evidence="6" id="KW-0805">Transcription regulation</keyword>
<organism evidence="13 14">
    <name type="scientific">Elysia crispata</name>
    <name type="common">lettuce slug</name>
    <dbReference type="NCBI Taxonomy" id="231223"/>
    <lineage>
        <taxon>Eukaryota</taxon>
        <taxon>Metazoa</taxon>
        <taxon>Spiralia</taxon>
        <taxon>Lophotrochozoa</taxon>
        <taxon>Mollusca</taxon>
        <taxon>Gastropoda</taxon>
        <taxon>Heterobranchia</taxon>
        <taxon>Euthyneura</taxon>
        <taxon>Panpulmonata</taxon>
        <taxon>Sacoglossa</taxon>
        <taxon>Placobranchoidea</taxon>
        <taxon>Plakobranchidae</taxon>
        <taxon>Elysia</taxon>
    </lineage>
</organism>
<feature type="compositionally biased region" description="Basic residues" evidence="11">
    <location>
        <begin position="114"/>
        <end position="129"/>
    </location>
</feature>
<dbReference type="InterPro" id="IPR047412">
    <property type="entry name" value="FH_FOXP1_P2"/>
</dbReference>
<evidence type="ECO:0000256" key="2">
    <source>
        <dbReference type="ARBA" id="ARBA00022491"/>
    </source>
</evidence>
<evidence type="ECO:0000256" key="5">
    <source>
        <dbReference type="ARBA" id="ARBA00022833"/>
    </source>
</evidence>
<reference evidence="13" key="1">
    <citation type="journal article" date="2023" name="G3 (Bethesda)">
        <title>A reference genome for the long-term kleptoplast-retaining sea slug Elysia crispata morphotype clarki.</title>
        <authorList>
            <person name="Eastman K.E."/>
            <person name="Pendleton A.L."/>
            <person name="Shaikh M.A."/>
            <person name="Suttiyut T."/>
            <person name="Ogas R."/>
            <person name="Tomko P."/>
            <person name="Gavelis G."/>
            <person name="Widhalm J.R."/>
            <person name="Wisecaver J.H."/>
        </authorList>
    </citation>
    <scope>NUCLEOTIDE SEQUENCE</scope>
    <source>
        <strain evidence="13">ECLA1</strain>
    </source>
</reference>
<evidence type="ECO:0000256" key="4">
    <source>
        <dbReference type="ARBA" id="ARBA00022771"/>
    </source>
</evidence>
<dbReference type="GO" id="GO:0000978">
    <property type="term" value="F:RNA polymerase II cis-regulatory region sequence-specific DNA binding"/>
    <property type="evidence" value="ECO:0007669"/>
    <property type="project" value="TreeGrafter"/>
</dbReference>
<dbReference type="PROSITE" id="PS00658">
    <property type="entry name" value="FORK_HEAD_2"/>
    <property type="match status" value="1"/>
</dbReference>
<evidence type="ECO:0000256" key="9">
    <source>
        <dbReference type="ARBA" id="ARBA00023242"/>
    </source>
</evidence>
<feature type="compositionally biased region" description="Pro residues" evidence="11">
    <location>
        <begin position="443"/>
        <end position="454"/>
    </location>
</feature>
<dbReference type="EMBL" id="JAWDGP010000422">
    <property type="protein sequence ID" value="KAK3800697.1"/>
    <property type="molecule type" value="Genomic_DNA"/>
</dbReference>
<gene>
    <name evidence="13" type="ORF">RRG08_003103</name>
</gene>
<dbReference type="AlphaFoldDB" id="A0AAE1B8Q9"/>
<evidence type="ECO:0000313" key="13">
    <source>
        <dbReference type="EMBL" id="KAK3800697.1"/>
    </source>
</evidence>
<feature type="region of interest" description="Disordered" evidence="11">
    <location>
        <begin position="46"/>
        <end position="196"/>
    </location>
</feature>
<dbReference type="InterPro" id="IPR030456">
    <property type="entry name" value="TF_fork_head_CS_2"/>
</dbReference>
<dbReference type="PRINTS" id="PR00053">
    <property type="entry name" value="FORKHEAD"/>
</dbReference>
<feature type="DNA-binding region" description="Fork-head" evidence="10">
    <location>
        <begin position="531"/>
        <end position="604"/>
    </location>
</feature>
<dbReference type="InterPro" id="IPR001766">
    <property type="entry name" value="Fork_head_dom"/>
</dbReference>
<feature type="compositionally biased region" description="Gly residues" evidence="11">
    <location>
        <begin position="457"/>
        <end position="468"/>
    </location>
</feature>
<evidence type="ECO:0000256" key="7">
    <source>
        <dbReference type="ARBA" id="ARBA00023125"/>
    </source>
</evidence>
<dbReference type="FunFam" id="1.10.10.10:FF:000010">
    <property type="entry name" value="Forkhead box P2 isoform B"/>
    <property type="match status" value="1"/>
</dbReference>
<evidence type="ECO:0000256" key="6">
    <source>
        <dbReference type="ARBA" id="ARBA00023015"/>
    </source>
</evidence>
<feature type="compositionally biased region" description="Low complexity" evidence="11">
    <location>
        <begin position="178"/>
        <end position="188"/>
    </location>
</feature>
<evidence type="ECO:0000256" key="8">
    <source>
        <dbReference type="ARBA" id="ARBA00023163"/>
    </source>
</evidence>
<dbReference type="GO" id="GO:0000981">
    <property type="term" value="F:DNA-binding transcription factor activity, RNA polymerase II-specific"/>
    <property type="evidence" value="ECO:0007669"/>
    <property type="project" value="TreeGrafter"/>
</dbReference>
<keyword evidence="3" id="KW-0479">Metal-binding</keyword>
<dbReference type="InterPro" id="IPR050998">
    <property type="entry name" value="FOXP"/>
</dbReference>
<keyword evidence="5" id="KW-0862">Zinc</keyword>
<dbReference type="GO" id="GO:0008270">
    <property type="term" value="F:zinc ion binding"/>
    <property type="evidence" value="ECO:0007669"/>
    <property type="project" value="UniProtKB-KW"/>
</dbReference>
<feature type="compositionally biased region" description="Gly residues" evidence="11">
    <location>
        <begin position="485"/>
        <end position="498"/>
    </location>
</feature>
<dbReference type="Gene3D" id="1.20.5.340">
    <property type="match status" value="1"/>
</dbReference>
<dbReference type="InterPro" id="IPR032354">
    <property type="entry name" value="FOXP-CC"/>
</dbReference>
<feature type="compositionally biased region" description="Gly residues" evidence="11">
    <location>
        <begin position="324"/>
        <end position="333"/>
    </location>
</feature>
<accession>A0AAE1B8Q9</accession>
<dbReference type="PANTHER" id="PTHR45796:SF4">
    <property type="entry name" value="FORKHEAD BOX P, ISOFORM C"/>
    <property type="match status" value="1"/>
</dbReference>
<sequence>MIHFWKERMRMMSPVELQQLWKEVSSMQSGMDEQLLKAANGVHSNSHFSGGGATPVSSSASSSLPTSSSSSAGHGSSSSYHNNSSSSNNNNMITSNGGSYDFSHRRNSSSPIHLPHHHHQHHQHQRHHSQTQPRSSNGSSSGPNTPYLNGDAEGHGMSGVKPERHRTPSCSPPSKDIGSTNTTTSNSSSGGGGNDNTSHPLWINKCCKWPNCEAHLEDLPSFIKHLNREHQLDDRSTAQSRVQMEVVSSLEAQLAFQKKVLRAMTDHLHQQSMLPQSAPPHHHHSQQSQQYHHSQQHPHQPHHRHHQQQQQQQHPSLVPPPPSAGGGGGGGSAARGDSPAPPHHPHHLPHHPHGSSQAFGLSSSPSSTSGLPPHLAASLSLSLASSMGLTPTAQLSPQIAGHDMKPTDLMPPLLGKPALLNPFTGAPFLPPGAMGLPGGPLLPALPPSHRPPPLVSSGGGSGAAGGGASSHRPPSSGTPTSRGDASGGGGGGRGGVDGSGPVRRRVSDKCNLPISTEIQRNREFYKSTDVRPPFTYASLIRQAIIESPHRQLTLNEIYQWFQATFAYFRRNEATWKNAVRHNLSLHKCFMRVENVKGAVWTVDELEFYKRRPQKLSGAGSQAAYLELKI</sequence>
<feature type="compositionally biased region" description="Low complexity" evidence="11">
    <location>
        <begin position="130"/>
        <end position="145"/>
    </location>
</feature>
<evidence type="ECO:0000259" key="12">
    <source>
        <dbReference type="PROSITE" id="PS50039"/>
    </source>
</evidence>
<evidence type="ECO:0000313" key="14">
    <source>
        <dbReference type="Proteomes" id="UP001283361"/>
    </source>
</evidence>
<dbReference type="Pfam" id="PF00250">
    <property type="entry name" value="Forkhead"/>
    <property type="match status" value="1"/>
</dbReference>
<feature type="region of interest" description="Disordered" evidence="11">
    <location>
        <begin position="272"/>
        <end position="374"/>
    </location>
</feature>
<feature type="compositionally biased region" description="Basic residues" evidence="11">
    <location>
        <begin position="294"/>
        <end position="307"/>
    </location>
</feature>
<evidence type="ECO:0000256" key="3">
    <source>
        <dbReference type="ARBA" id="ARBA00022723"/>
    </source>
</evidence>
<dbReference type="InterPro" id="IPR036388">
    <property type="entry name" value="WH-like_DNA-bd_sf"/>
</dbReference>
<keyword evidence="7 10" id="KW-0238">DNA-binding</keyword>
<dbReference type="SMART" id="SM00339">
    <property type="entry name" value="FH"/>
    <property type="match status" value="1"/>
</dbReference>
<dbReference type="PROSITE" id="PS50039">
    <property type="entry name" value="FORK_HEAD_3"/>
    <property type="match status" value="1"/>
</dbReference>
<dbReference type="Proteomes" id="UP001283361">
    <property type="component" value="Unassembled WGS sequence"/>
</dbReference>
<comment type="caution">
    <text evidence="13">The sequence shown here is derived from an EMBL/GenBank/DDBJ whole genome shotgun (WGS) entry which is preliminary data.</text>
</comment>
<protein>
    <recommendedName>
        <fullName evidence="12">Fork-head domain-containing protein</fullName>
    </recommendedName>
</protein>
<feature type="compositionally biased region" description="Low complexity" evidence="11">
    <location>
        <begin position="54"/>
        <end position="99"/>
    </location>
</feature>
<keyword evidence="4" id="KW-0863">Zinc-finger</keyword>
<evidence type="ECO:0000256" key="11">
    <source>
        <dbReference type="SAM" id="MobiDB-lite"/>
    </source>
</evidence>
<dbReference type="Gene3D" id="1.10.10.10">
    <property type="entry name" value="Winged helix-like DNA-binding domain superfamily/Winged helix DNA-binding domain"/>
    <property type="match status" value="1"/>
</dbReference>
<feature type="compositionally biased region" description="Basic residues" evidence="11">
    <location>
        <begin position="343"/>
        <end position="353"/>
    </location>
</feature>
<proteinExistence type="predicted"/>
<feature type="compositionally biased region" description="Low complexity" evidence="11">
    <location>
        <begin position="360"/>
        <end position="374"/>
    </location>
</feature>
<evidence type="ECO:0000256" key="10">
    <source>
        <dbReference type="PROSITE-ProRule" id="PRU00089"/>
    </source>
</evidence>
<comment type="subcellular location">
    <subcellularLocation>
        <location evidence="1 10">Nucleus</location>
    </subcellularLocation>
</comment>
<dbReference type="CDD" id="cd20065">
    <property type="entry name" value="FH_FOXP2"/>
    <property type="match status" value="1"/>
</dbReference>